<dbReference type="EMBL" id="SSND01000001">
    <property type="protein sequence ID" value="THD84655.1"/>
    <property type="molecule type" value="Genomic_DNA"/>
</dbReference>
<dbReference type="RefSeq" id="WP_136393036.1">
    <property type="nucleotide sequence ID" value="NZ_SSND01000001.1"/>
</dbReference>
<comment type="caution">
    <text evidence="2">The sequence shown here is derived from an EMBL/GenBank/DDBJ whole genome shotgun (WGS) entry which is preliminary data.</text>
</comment>
<protein>
    <submittedName>
        <fullName evidence="2">Uncharacterized protein</fullName>
    </submittedName>
</protein>
<accession>A0A4S3MS42</accession>
<dbReference type="Proteomes" id="UP000309450">
    <property type="component" value="Unassembled WGS sequence"/>
</dbReference>
<organism evidence="2 3">
    <name type="scientific">Aliigemmobacter aestuarii</name>
    <dbReference type="NCBI Taxonomy" id="1445661"/>
    <lineage>
        <taxon>Bacteria</taxon>
        <taxon>Pseudomonadati</taxon>
        <taxon>Pseudomonadota</taxon>
        <taxon>Alphaproteobacteria</taxon>
        <taxon>Rhodobacterales</taxon>
        <taxon>Paracoccaceae</taxon>
        <taxon>Aliigemmobacter</taxon>
    </lineage>
</organism>
<feature type="transmembrane region" description="Helical" evidence="1">
    <location>
        <begin position="26"/>
        <end position="45"/>
    </location>
</feature>
<reference evidence="2 3" key="1">
    <citation type="submission" date="2019-04" db="EMBL/GenBank/DDBJ databases">
        <title>Draft genome sequence of Gemmobacter aestuarii sp. nov.</title>
        <authorList>
            <person name="Hameed A."/>
            <person name="Lin S.-Y."/>
            <person name="Shahina M."/>
            <person name="Lai W.-A."/>
            <person name="Young C.-C."/>
        </authorList>
    </citation>
    <scope>NUCLEOTIDE SEQUENCE [LARGE SCALE GENOMIC DNA]</scope>
    <source>
        <strain evidence="2 3">CC-PW-75</strain>
    </source>
</reference>
<keyword evidence="3" id="KW-1185">Reference proteome</keyword>
<name>A0A4S3MS42_9RHOB</name>
<feature type="transmembrane region" description="Helical" evidence="1">
    <location>
        <begin position="51"/>
        <end position="72"/>
    </location>
</feature>
<keyword evidence="1" id="KW-0812">Transmembrane</keyword>
<evidence type="ECO:0000313" key="2">
    <source>
        <dbReference type="EMBL" id="THD84655.1"/>
    </source>
</evidence>
<keyword evidence="1" id="KW-0472">Membrane</keyword>
<gene>
    <name evidence="2" type="ORF">E7811_02650</name>
</gene>
<evidence type="ECO:0000256" key="1">
    <source>
        <dbReference type="SAM" id="Phobius"/>
    </source>
</evidence>
<dbReference type="AlphaFoldDB" id="A0A4S3MS42"/>
<keyword evidence="1" id="KW-1133">Transmembrane helix</keyword>
<dbReference type="OrthoDB" id="7862519at2"/>
<evidence type="ECO:0000313" key="3">
    <source>
        <dbReference type="Proteomes" id="UP000309450"/>
    </source>
</evidence>
<proteinExistence type="predicted"/>
<sequence length="177" mass="19343">MTDTPETEDASDAVLARLYPSQPRRVIGVVILAALGVLVMWIALWHPPASFPLRLFMLAMAAAALALAAAMWQATRNGLVLTARELRDTAGERLALVAEIEAIGRGTFAFKPSQGFVLRLATAPGRRWRPGLWWRVGRSLGVGGVTPRVEGRFMAETIDMMIRDRTEGRVPQGRLPG</sequence>